<sequence>MTAKLQVLCLDDEPHVLDALRRHLRREYDVVTTTQPQEAVDLLAAGHDGSVAVILSDMWMPGMTGVDVLERARSISPDTTRVLLTGDADVHSAIAAINQGKVFGFMLKPCPPRDVRATIAAAAEQHRRVRAERELLEATRKGSIDALTDALAIMRPGLAGRAGRRQRLVERLCQRLGVADAWQIVMAARLDEIGAITLPPSATSAIETGTSASATEVEMLANLPHLTDSVLARIPRLEAVREIIRHQLPTDRDPMSPLRPDAPDGARLLQVVREYDALIWRDTSPDLAIATLSSRKIHDPEILGALAEIVGMRLPNEAVRGVEVDDLATGDELASDVHTVDGTRLAARGQVVTERLLVRLRDQTLTPGLQNPILVIHVIDL</sequence>
<evidence type="ECO:0000256" key="1">
    <source>
        <dbReference type="PROSITE-ProRule" id="PRU00169"/>
    </source>
</evidence>
<dbReference type="EMBL" id="JAATVY010000050">
    <property type="protein sequence ID" value="NJC74218.1"/>
    <property type="molecule type" value="Genomic_DNA"/>
</dbReference>
<comment type="caution">
    <text evidence="3">The sequence shown here is derived from an EMBL/GenBank/DDBJ whole genome shotgun (WGS) entry which is preliminary data.</text>
</comment>
<dbReference type="InterPro" id="IPR001789">
    <property type="entry name" value="Sig_transdc_resp-reg_receiver"/>
</dbReference>
<feature type="domain" description="Response regulatory" evidence="2">
    <location>
        <begin position="6"/>
        <end position="123"/>
    </location>
</feature>
<dbReference type="Proteomes" id="UP000722989">
    <property type="component" value="Unassembled WGS sequence"/>
</dbReference>
<dbReference type="PROSITE" id="PS50110">
    <property type="entry name" value="RESPONSE_REGULATORY"/>
    <property type="match status" value="1"/>
</dbReference>
<reference evidence="3 4" key="1">
    <citation type="submission" date="2020-03" db="EMBL/GenBank/DDBJ databases">
        <title>WGS of the type strain of Planosporangium spp.</title>
        <authorList>
            <person name="Thawai C."/>
        </authorList>
    </citation>
    <scope>NUCLEOTIDE SEQUENCE [LARGE SCALE GENOMIC DNA]</scope>
    <source>
        <strain evidence="3 4">TBRC 5610</strain>
    </source>
</reference>
<accession>A0ABX0Y797</accession>
<dbReference type="RefSeq" id="WP_167929122.1">
    <property type="nucleotide sequence ID" value="NZ_JAATVY010000050.1"/>
</dbReference>
<feature type="modified residue" description="4-aspartylphosphate" evidence="1">
    <location>
        <position position="57"/>
    </location>
</feature>
<dbReference type="SUPFAM" id="SSF52172">
    <property type="entry name" value="CheY-like"/>
    <property type="match status" value="1"/>
</dbReference>
<keyword evidence="1" id="KW-0597">Phosphoprotein</keyword>
<dbReference type="SMART" id="SM00448">
    <property type="entry name" value="REC"/>
    <property type="match status" value="1"/>
</dbReference>
<dbReference type="PANTHER" id="PTHR45228">
    <property type="entry name" value="CYCLIC DI-GMP PHOSPHODIESTERASE TM_0186-RELATED"/>
    <property type="match status" value="1"/>
</dbReference>
<organism evidence="3 4">
    <name type="scientific">Planosporangium thailandense</name>
    <dbReference type="NCBI Taxonomy" id="765197"/>
    <lineage>
        <taxon>Bacteria</taxon>
        <taxon>Bacillati</taxon>
        <taxon>Actinomycetota</taxon>
        <taxon>Actinomycetes</taxon>
        <taxon>Micromonosporales</taxon>
        <taxon>Micromonosporaceae</taxon>
        <taxon>Planosporangium</taxon>
    </lineage>
</organism>
<name>A0ABX0Y797_9ACTN</name>
<evidence type="ECO:0000259" key="2">
    <source>
        <dbReference type="PROSITE" id="PS50110"/>
    </source>
</evidence>
<proteinExistence type="predicted"/>
<keyword evidence="4" id="KW-1185">Reference proteome</keyword>
<evidence type="ECO:0000313" key="3">
    <source>
        <dbReference type="EMBL" id="NJC74218.1"/>
    </source>
</evidence>
<dbReference type="Pfam" id="PF00072">
    <property type="entry name" value="Response_reg"/>
    <property type="match status" value="1"/>
</dbReference>
<dbReference type="Gene3D" id="3.40.50.2300">
    <property type="match status" value="1"/>
</dbReference>
<dbReference type="CDD" id="cd17569">
    <property type="entry name" value="REC_HupR-like"/>
    <property type="match status" value="1"/>
</dbReference>
<protein>
    <submittedName>
        <fullName evidence="3">Response regulator</fullName>
    </submittedName>
</protein>
<evidence type="ECO:0000313" key="4">
    <source>
        <dbReference type="Proteomes" id="UP000722989"/>
    </source>
</evidence>
<dbReference type="InterPro" id="IPR011006">
    <property type="entry name" value="CheY-like_superfamily"/>
</dbReference>
<dbReference type="InterPro" id="IPR052020">
    <property type="entry name" value="Cyclic_di-GMP/3'3'-cGAMP_PDE"/>
</dbReference>
<dbReference type="Gene3D" id="1.10.3210.10">
    <property type="entry name" value="Hypothetical protein af1432"/>
    <property type="match status" value="1"/>
</dbReference>
<dbReference type="Pfam" id="PF13487">
    <property type="entry name" value="HD_5"/>
    <property type="match status" value="1"/>
</dbReference>
<gene>
    <name evidence="3" type="ORF">HC031_31565</name>
</gene>
<dbReference type="PANTHER" id="PTHR45228:SF8">
    <property type="entry name" value="TWO-COMPONENT RESPONSE REGULATOR-RELATED"/>
    <property type="match status" value="1"/>
</dbReference>